<dbReference type="PANTHER" id="PTHR47331">
    <property type="entry name" value="PHD-TYPE DOMAIN-CONTAINING PROTEIN"/>
    <property type="match status" value="1"/>
</dbReference>
<dbReference type="PANTHER" id="PTHR47331:SF1">
    <property type="entry name" value="GAG-LIKE PROTEIN"/>
    <property type="match status" value="1"/>
</dbReference>
<accession>A0A4Y2BMJ7</accession>
<dbReference type="OrthoDB" id="6430487at2759"/>
<name>A0A4Y2BMJ7_ARAVE</name>
<evidence type="ECO:0000313" key="1">
    <source>
        <dbReference type="EMBL" id="GBL92927.1"/>
    </source>
</evidence>
<proteinExistence type="predicted"/>
<sequence length="170" mass="19597">MYRQILIDPIQRDLQRIVWKTSVDAAVKVYKLSTVTYGTVSVTFLATRTLSALADEEEKDFPKLTDVICTDIYMYDILTGEVTIEDAKKLQAQVCQIFLRAGFELHKWVSNSPDILQDLSTSFYAFDKGLEFGSVKTLRMLWDAKIDCLTYDVNIKDKDLFLKKRSAFRN</sequence>
<comment type="caution">
    <text evidence="1">The sequence shown here is derived from an EMBL/GenBank/DDBJ whole genome shotgun (WGS) entry which is preliminary data.</text>
</comment>
<dbReference type="Proteomes" id="UP000499080">
    <property type="component" value="Unassembled WGS sequence"/>
</dbReference>
<reference evidence="1 2" key="1">
    <citation type="journal article" date="2019" name="Sci. Rep.">
        <title>Orb-weaving spider Araneus ventricosus genome elucidates the spidroin gene catalogue.</title>
        <authorList>
            <person name="Kono N."/>
            <person name="Nakamura H."/>
            <person name="Ohtoshi R."/>
            <person name="Moran D.A.P."/>
            <person name="Shinohara A."/>
            <person name="Yoshida Y."/>
            <person name="Fujiwara M."/>
            <person name="Mori M."/>
            <person name="Tomita M."/>
            <person name="Arakawa K."/>
        </authorList>
    </citation>
    <scope>NUCLEOTIDE SEQUENCE [LARGE SCALE GENOMIC DNA]</scope>
</reference>
<dbReference type="EMBL" id="BGPR01000090">
    <property type="protein sequence ID" value="GBL92927.1"/>
    <property type="molecule type" value="Genomic_DNA"/>
</dbReference>
<keyword evidence="2" id="KW-1185">Reference proteome</keyword>
<protein>
    <submittedName>
        <fullName evidence="1">Uncharacterized protein</fullName>
    </submittedName>
</protein>
<gene>
    <name evidence="1" type="ORF">AVEN_54582_1</name>
</gene>
<organism evidence="1 2">
    <name type="scientific">Araneus ventricosus</name>
    <name type="common">Orbweaver spider</name>
    <name type="synonym">Epeira ventricosa</name>
    <dbReference type="NCBI Taxonomy" id="182803"/>
    <lineage>
        <taxon>Eukaryota</taxon>
        <taxon>Metazoa</taxon>
        <taxon>Ecdysozoa</taxon>
        <taxon>Arthropoda</taxon>
        <taxon>Chelicerata</taxon>
        <taxon>Arachnida</taxon>
        <taxon>Araneae</taxon>
        <taxon>Araneomorphae</taxon>
        <taxon>Entelegynae</taxon>
        <taxon>Araneoidea</taxon>
        <taxon>Araneidae</taxon>
        <taxon>Araneus</taxon>
    </lineage>
</organism>
<dbReference type="AlphaFoldDB" id="A0A4Y2BMJ7"/>
<evidence type="ECO:0000313" key="2">
    <source>
        <dbReference type="Proteomes" id="UP000499080"/>
    </source>
</evidence>